<protein>
    <submittedName>
        <fullName evidence="1">Uncharacterized protein</fullName>
    </submittedName>
</protein>
<comment type="caution">
    <text evidence="1">The sequence shown here is derived from an EMBL/GenBank/DDBJ whole genome shotgun (WGS) entry which is preliminary data.</text>
</comment>
<sequence>MLSLELLGEITAHKFETRIVPVSTNSQLPVWRLTAVHTPSDSHWKELYLYQEQGGGNLHLCSSNPMTEKLVFGQNGCDNWCPRTCSMSHRLDQVVFEIDTLFSAQPEVPTTDLDGSDSDSDSGTEALEFTDHCVAITRHYGAPHLITYEFDSMKARDNFLSFMANEGRDVLKLIARSSKAEAFMEVMPERTWGCSKSTSCFWLR</sequence>
<proteinExistence type="predicted"/>
<gene>
    <name evidence="1" type="ORF">QBC40DRAFT_345031</name>
</gene>
<reference evidence="1" key="1">
    <citation type="journal article" date="2023" name="Mol. Phylogenet. Evol.">
        <title>Genome-scale phylogeny and comparative genomics of the fungal order Sordariales.</title>
        <authorList>
            <person name="Hensen N."/>
            <person name="Bonometti L."/>
            <person name="Westerberg I."/>
            <person name="Brannstrom I.O."/>
            <person name="Guillou S."/>
            <person name="Cros-Aarteil S."/>
            <person name="Calhoun S."/>
            <person name="Haridas S."/>
            <person name="Kuo A."/>
            <person name="Mondo S."/>
            <person name="Pangilinan J."/>
            <person name="Riley R."/>
            <person name="LaButti K."/>
            <person name="Andreopoulos B."/>
            <person name="Lipzen A."/>
            <person name="Chen C."/>
            <person name="Yan M."/>
            <person name="Daum C."/>
            <person name="Ng V."/>
            <person name="Clum A."/>
            <person name="Steindorff A."/>
            <person name="Ohm R.A."/>
            <person name="Martin F."/>
            <person name="Silar P."/>
            <person name="Natvig D.O."/>
            <person name="Lalanne C."/>
            <person name="Gautier V."/>
            <person name="Ament-Velasquez S.L."/>
            <person name="Kruys A."/>
            <person name="Hutchinson M.I."/>
            <person name="Powell A.J."/>
            <person name="Barry K."/>
            <person name="Miller A.N."/>
            <person name="Grigoriev I.V."/>
            <person name="Debuchy R."/>
            <person name="Gladieux P."/>
            <person name="Hiltunen Thoren M."/>
            <person name="Johannesson H."/>
        </authorList>
    </citation>
    <scope>NUCLEOTIDE SEQUENCE</scope>
    <source>
        <strain evidence="1">CBS 315.58</strain>
    </source>
</reference>
<accession>A0AAN6XQA1</accession>
<name>A0AAN6XQA1_9PEZI</name>
<evidence type="ECO:0000313" key="2">
    <source>
        <dbReference type="Proteomes" id="UP001303160"/>
    </source>
</evidence>
<keyword evidence="2" id="KW-1185">Reference proteome</keyword>
<reference evidence="1" key="2">
    <citation type="submission" date="2023-05" db="EMBL/GenBank/DDBJ databases">
        <authorList>
            <consortium name="Lawrence Berkeley National Laboratory"/>
            <person name="Steindorff A."/>
            <person name="Hensen N."/>
            <person name="Bonometti L."/>
            <person name="Westerberg I."/>
            <person name="Brannstrom I.O."/>
            <person name="Guillou S."/>
            <person name="Cros-Aarteil S."/>
            <person name="Calhoun S."/>
            <person name="Haridas S."/>
            <person name="Kuo A."/>
            <person name="Mondo S."/>
            <person name="Pangilinan J."/>
            <person name="Riley R."/>
            <person name="Labutti K."/>
            <person name="Andreopoulos B."/>
            <person name="Lipzen A."/>
            <person name="Chen C."/>
            <person name="Yanf M."/>
            <person name="Daum C."/>
            <person name="Ng V."/>
            <person name="Clum A."/>
            <person name="Ohm R."/>
            <person name="Martin F."/>
            <person name="Silar P."/>
            <person name="Natvig D."/>
            <person name="Lalanne C."/>
            <person name="Gautier V."/>
            <person name="Ament-Velasquez S.L."/>
            <person name="Kruys A."/>
            <person name="Hutchinson M.I."/>
            <person name="Powell A.J."/>
            <person name="Barry K."/>
            <person name="Miller A.N."/>
            <person name="Grigoriev I.V."/>
            <person name="Debuchy R."/>
            <person name="Gladieux P."/>
            <person name="Thoren M.H."/>
            <person name="Johannesson H."/>
        </authorList>
    </citation>
    <scope>NUCLEOTIDE SEQUENCE</scope>
    <source>
        <strain evidence="1">CBS 315.58</strain>
    </source>
</reference>
<dbReference type="EMBL" id="MU863879">
    <property type="protein sequence ID" value="KAK4204859.1"/>
    <property type="molecule type" value="Genomic_DNA"/>
</dbReference>
<dbReference type="Proteomes" id="UP001303160">
    <property type="component" value="Unassembled WGS sequence"/>
</dbReference>
<organism evidence="1 2">
    <name type="scientific">Triangularia verruculosa</name>
    <dbReference type="NCBI Taxonomy" id="2587418"/>
    <lineage>
        <taxon>Eukaryota</taxon>
        <taxon>Fungi</taxon>
        <taxon>Dikarya</taxon>
        <taxon>Ascomycota</taxon>
        <taxon>Pezizomycotina</taxon>
        <taxon>Sordariomycetes</taxon>
        <taxon>Sordariomycetidae</taxon>
        <taxon>Sordariales</taxon>
        <taxon>Podosporaceae</taxon>
        <taxon>Triangularia</taxon>
    </lineage>
</organism>
<evidence type="ECO:0000313" key="1">
    <source>
        <dbReference type="EMBL" id="KAK4204859.1"/>
    </source>
</evidence>
<dbReference type="AlphaFoldDB" id="A0AAN6XQA1"/>